<name>A0A244CUU2_PSEDV</name>
<organism evidence="1 2">
    <name type="scientific">Pseudoalteromonas ulvae</name>
    <dbReference type="NCBI Taxonomy" id="107327"/>
    <lineage>
        <taxon>Bacteria</taxon>
        <taxon>Pseudomonadati</taxon>
        <taxon>Pseudomonadota</taxon>
        <taxon>Gammaproteobacteria</taxon>
        <taxon>Alteromonadales</taxon>
        <taxon>Pseudoalteromonadaceae</taxon>
        <taxon>Pseudoalteromonas</taxon>
    </lineage>
</organism>
<sequence>MFLIRYKTKVILFYILSKNAVQSVLLKYFLLAVSLLFFHLSVSAKERILLLSDDENDRQQLLSLQPVSLATDTLNLVLNQLTDEFDFDVQSAPISRIDPLLDRHENACVVNRVKTPERQAQYLFSLPIHIFPNHRLYYDPSWVTISAKQLNEQGQLFSLQALFTEQLEHKLLLVKDKSYGRYLDSQLALLDKSNTLYRSGGDYYTALLAMLERRRSEYALMFPATFFEQTGQKVQGKQIRSVAIAGNPTYILGHIACKQSEIAATFIAKVNHVLKQLYHDERLYQAHVRYLSEADKIHFKQDYRQVFHSPD</sequence>
<protein>
    <recommendedName>
        <fullName evidence="3">Solute-binding protein family 3/N-terminal domain-containing protein</fullName>
    </recommendedName>
</protein>
<proteinExistence type="predicted"/>
<dbReference type="Proteomes" id="UP000194841">
    <property type="component" value="Unassembled WGS sequence"/>
</dbReference>
<reference evidence="1 2" key="1">
    <citation type="submission" date="2017-02" db="EMBL/GenBank/DDBJ databases">
        <title>Pseudoalteromonas ulvae TC14 Genome.</title>
        <authorList>
            <person name="Molmeret M."/>
        </authorList>
    </citation>
    <scope>NUCLEOTIDE SEQUENCE [LARGE SCALE GENOMIC DNA]</scope>
    <source>
        <strain evidence="1">TC14</strain>
    </source>
</reference>
<dbReference type="SUPFAM" id="SSF53850">
    <property type="entry name" value="Periplasmic binding protein-like II"/>
    <property type="match status" value="1"/>
</dbReference>
<evidence type="ECO:0008006" key="3">
    <source>
        <dbReference type="Google" id="ProtNLM"/>
    </source>
</evidence>
<comment type="caution">
    <text evidence="1">The sequence shown here is derived from an EMBL/GenBank/DDBJ whole genome shotgun (WGS) entry which is preliminary data.</text>
</comment>
<keyword evidence="2" id="KW-1185">Reference proteome</keyword>
<gene>
    <name evidence="1" type="ORF">B1199_03495</name>
</gene>
<evidence type="ECO:0000313" key="1">
    <source>
        <dbReference type="EMBL" id="OUL59344.1"/>
    </source>
</evidence>
<evidence type="ECO:0000313" key="2">
    <source>
        <dbReference type="Proteomes" id="UP000194841"/>
    </source>
</evidence>
<dbReference type="EMBL" id="MWPV01000001">
    <property type="protein sequence ID" value="OUL59344.1"/>
    <property type="molecule type" value="Genomic_DNA"/>
</dbReference>
<accession>A0A244CUU2</accession>
<dbReference type="AlphaFoldDB" id="A0A244CUU2"/>